<protein>
    <submittedName>
        <fullName evidence="1">Uncharacterized protein</fullName>
    </submittedName>
</protein>
<gene>
    <name evidence="1" type="ORF">CTRU02_210263</name>
</gene>
<keyword evidence="2" id="KW-1185">Reference proteome</keyword>
<proteinExistence type="predicted"/>
<dbReference type="EMBL" id="VUJX02000006">
    <property type="protein sequence ID" value="KAL0935672.1"/>
    <property type="molecule type" value="Genomic_DNA"/>
</dbReference>
<organism evidence="1 2">
    <name type="scientific">Colletotrichum truncatum</name>
    <name type="common">Anthracnose fungus</name>
    <name type="synonym">Colletotrichum capsici</name>
    <dbReference type="NCBI Taxonomy" id="5467"/>
    <lineage>
        <taxon>Eukaryota</taxon>
        <taxon>Fungi</taxon>
        <taxon>Dikarya</taxon>
        <taxon>Ascomycota</taxon>
        <taxon>Pezizomycotina</taxon>
        <taxon>Sordariomycetes</taxon>
        <taxon>Hypocreomycetidae</taxon>
        <taxon>Glomerellales</taxon>
        <taxon>Glomerellaceae</taxon>
        <taxon>Colletotrichum</taxon>
        <taxon>Colletotrichum truncatum species complex</taxon>
    </lineage>
</organism>
<evidence type="ECO:0000313" key="2">
    <source>
        <dbReference type="Proteomes" id="UP000805649"/>
    </source>
</evidence>
<dbReference type="Proteomes" id="UP000805649">
    <property type="component" value="Unassembled WGS sequence"/>
</dbReference>
<accession>A0ACC3YXS5</accession>
<sequence>MSLEEHEEALYLTTAAKMQQFGLDSIIQEQVSSCVPRSYVHAELLVHEYYRLHRDKHQIKKFWNDWKYIGSNKPTCRLCQHYINATPEQVSVSNSHRKLYLDCQLPTIFENHGSANVSLANFTILSQVTESVRNDLKRALDKCLSTRKNELKTHFTWPLHYRSGANDPANLNDAVPRVPRVLVRRHPRNQVQNMAARDGGSGMVGKFEADMADDDENGGVRVSSAYY</sequence>
<name>A0ACC3YXS5_COLTU</name>
<evidence type="ECO:0000313" key="1">
    <source>
        <dbReference type="EMBL" id="KAL0935672.1"/>
    </source>
</evidence>
<reference evidence="1 2" key="1">
    <citation type="journal article" date="2020" name="Phytopathology">
        <title>Genome Sequence Resources of Colletotrichum truncatum, C. plurivorum, C. musicola, and C. sojae: Four Species Pathogenic to Soybean (Glycine max).</title>
        <authorList>
            <person name="Rogerio F."/>
            <person name="Boufleur T.R."/>
            <person name="Ciampi-Guillardi M."/>
            <person name="Sukno S.A."/>
            <person name="Thon M.R."/>
            <person name="Massola Junior N.S."/>
            <person name="Baroncelli R."/>
        </authorList>
    </citation>
    <scope>NUCLEOTIDE SEQUENCE [LARGE SCALE GENOMIC DNA]</scope>
    <source>
        <strain evidence="1 2">CMES1059</strain>
    </source>
</reference>
<comment type="caution">
    <text evidence="1">The sequence shown here is derived from an EMBL/GenBank/DDBJ whole genome shotgun (WGS) entry which is preliminary data.</text>
</comment>